<evidence type="ECO:0000313" key="2">
    <source>
        <dbReference type="Proteomes" id="UP000256679"/>
    </source>
</evidence>
<proteinExistence type="predicted"/>
<name>A0A3D8PDR8_9RHOB</name>
<keyword evidence="2" id="KW-1185">Reference proteome</keyword>
<comment type="caution">
    <text evidence="1">The sequence shown here is derived from an EMBL/GenBank/DDBJ whole genome shotgun (WGS) entry which is preliminary data.</text>
</comment>
<dbReference type="EMBL" id="QFCQ01000028">
    <property type="protein sequence ID" value="RDW13607.1"/>
    <property type="molecule type" value="Genomic_DNA"/>
</dbReference>
<accession>A0A3D8PDR8</accession>
<sequence length="686" mass="74990">MTAQTADALIDAFKENEVLRIAIVDDGYDMPEVTALSEQDWLAITTAVDEADGNWGPHAEVLKHLGELPTHGGLRDEHVHALWKHHASLNVRPKENEARTDEIGDTLAKAFGAFAGRKMQKLQQLRHVEEIAERATGEPPTTFHSGVTAAQLQDFDLVFLDFFLGDEVDQHGKISLDMQRAAESRAHALVKDVNDLVRPKPAPLFVVISSLATNDNVPDFRDKAKLLGSKFRFLSKRDIASDPARRDFVLRNIVRQKAAGDAIELLTHEWQSSITTALDQMMESIRRLDVADYAYIKDYRLTEEKVSLLNYLTWLYNSYLGSFVEERLASSHSAALEPLTSLVSKSAILRPMSEVPRIYSRITTTKVTEFPDGEAAKVSTGDIFVRKSRLAKYVEPPKVQDAAPSDAQPNPNDVALVAVEDAQGASAPAAAQKEEVGSIPPPDVIAAVTPICDLVPGRIKAKNVVLVGGALTELSKAKEASNHLLVYERTGGQKPVEFQIKWDTKTPVSFPIGSFDGKGIDGTDYIHMTRLRELYSAEIAQSLAADLARVGVPIAPPFTRALEVEVRALKVKDPILSSMGSPGHALAWDLNKKKTGPARQVVFSEEFLWKLVDAVREKCGADSECAALVSDVENIEALLNPFDSTAKNPTKAGDKITVRTFTAGAESQPASGKELLVISLFAPNDA</sequence>
<evidence type="ECO:0000313" key="1">
    <source>
        <dbReference type="EMBL" id="RDW13607.1"/>
    </source>
</evidence>
<protein>
    <submittedName>
        <fullName evidence="1">Uncharacterized protein</fullName>
    </submittedName>
</protein>
<reference evidence="1 2" key="1">
    <citation type="submission" date="2018-05" db="EMBL/GenBank/DDBJ databases">
        <title>Whole genome sequencing of Paracoccus thiocyanatus SST.</title>
        <authorList>
            <person name="Ghosh W."/>
            <person name="Rameez M.J."/>
            <person name="Roy C."/>
        </authorList>
    </citation>
    <scope>NUCLEOTIDE SEQUENCE [LARGE SCALE GENOMIC DNA]</scope>
    <source>
        <strain evidence="1 2">SST</strain>
    </source>
</reference>
<organism evidence="1 2">
    <name type="scientific">Paracoccus thiocyanatus</name>
    <dbReference type="NCBI Taxonomy" id="34006"/>
    <lineage>
        <taxon>Bacteria</taxon>
        <taxon>Pseudomonadati</taxon>
        <taxon>Pseudomonadota</taxon>
        <taxon>Alphaproteobacteria</taxon>
        <taxon>Rhodobacterales</taxon>
        <taxon>Paracoccaceae</taxon>
        <taxon>Paracoccus</taxon>
    </lineage>
</organism>
<dbReference type="RefSeq" id="WP_115755361.1">
    <property type="nucleotide sequence ID" value="NZ_QFCQ01000028.1"/>
</dbReference>
<gene>
    <name evidence="1" type="ORF">DIE28_07065</name>
</gene>
<dbReference type="Proteomes" id="UP000256679">
    <property type="component" value="Unassembled WGS sequence"/>
</dbReference>
<dbReference type="AlphaFoldDB" id="A0A3D8PDR8"/>